<feature type="disulfide bond" evidence="14">
    <location>
        <begin position="120"/>
        <end position="143"/>
    </location>
</feature>
<dbReference type="InterPro" id="IPR010294">
    <property type="entry name" value="ADAMTS_spacer1"/>
</dbReference>
<dbReference type="Pfam" id="PF17771">
    <property type="entry name" value="ADAMTS_CR_2"/>
    <property type="match status" value="1"/>
</dbReference>
<keyword evidence="3" id="KW-0645">Protease</keyword>
<keyword evidence="8 13" id="KW-0862">Zinc</keyword>
<dbReference type="InterPro" id="IPR000884">
    <property type="entry name" value="TSP1_rpt"/>
</dbReference>
<dbReference type="EMBL" id="CACRXK020019058">
    <property type="protein sequence ID" value="CAB4033225.1"/>
    <property type="molecule type" value="Genomic_DNA"/>
</dbReference>
<dbReference type="GO" id="GO:0004222">
    <property type="term" value="F:metalloendopeptidase activity"/>
    <property type="evidence" value="ECO:0007669"/>
    <property type="project" value="InterPro"/>
</dbReference>
<dbReference type="InterPro" id="IPR036383">
    <property type="entry name" value="TSP1_rpt_sf"/>
</dbReference>
<feature type="binding site" evidence="13">
    <location>
        <position position="83"/>
    </location>
    <ligand>
        <name>Ca(2+)</name>
        <dbReference type="ChEBI" id="CHEBI:29108"/>
        <label>1</label>
    </ligand>
</feature>
<feature type="binding site" evidence="13">
    <location>
        <position position="86"/>
    </location>
    <ligand>
        <name>Ca(2+)</name>
        <dbReference type="ChEBI" id="CHEBI:29108"/>
        <label>2</label>
    </ligand>
</feature>
<keyword evidence="17" id="KW-1185">Reference proteome</keyword>
<dbReference type="GO" id="GO:0030198">
    <property type="term" value="P:extracellular matrix organization"/>
    <property type="evidence" value="ECO:0007669"/>
    <property type="project" value="InterPro"/>
</dbReference>
<name>A0A6S7JL52_PARCT</name>
<feature type="binding site" evidence="13">
    <location>
        <position position="86"/>
    </location>
    <ligand>
        <name>Ca(2+)</name>
        <dbReference type="ChEBI" id="CHEBI:29108"/>
        <label>1</label>
    </ligand>
</feature>
<dbReference type="InterPro" id="IPR041645">
    <property type="entry name" value="ADAMTS_CR_2"/>
</dbReference>
<dbReference type="InterPro" id="IPR024079">
    <property type="entry name" value="MetalloPept_cat_dom_sf"/>
</dbReference>
<evidence type="ECO:0000256" key="6">
    <source>
        <dbReference type="ARBA" id="ARBA00022737"/>
    </source>
</evidence>
<evidence type="ECO:0000256" key="5">
    <source>
        <dbReference type="ARBA" id="ARBA00022729"/>
    </source>
</evidence>
<comment type="cofactor">
    <cofactor evidence="13">
        <name>Zn(2+)</name>
        <dbReference type="ChEBI" id="CHEBI:29105"/>
    </cofactor>
    <text evidence="13">Binds 1 zinc ion per subunit.</text>
</comment>
<evidence type="ECO:0000313" key="17">
    <source>
        <dbReference type="Proteomes" id="UP001152795"/>
    </source>
</evidence>
<dbReference type="SUPFAM" id="SSF55486">
    <property type="entry name" value="Metalloproteases ('zincins'), catalytic domain"/>
    <property type="match status" value="1"/>
</dbReference>
<dbReference type="Gene3D" id="3.40.390.10">
    <property type="entry name" value="Collagenase (Catalytic Domain)"/>
    <property type="match status" value="1"/>
</dbReference>
<evidence type="ECO:0000256" key="3">
    <source>
        <dbReference type="ARBA" id="ARBA00022670"/>
    </source>
</evidence>
<feature type="disulfide bond" evidence="14">
    <location>
        <begin position="127"/>
        <end position="162"/>
    </location>
</feature>
<dbReference type="GO" id="GO:0031012">
    <property type="term" value="C:extracellular matrix"/>
    <property type="evidence" value="ECO:0007669"/>
    <property type="project" value="TreeGrafter"/>
</dbReference>
<evidence type="ECO:0000256" key="12">
    <source>
        <dbReference type="PIRSR" id="PIRSR613273-1"/>
    </source>
</evidence>
<feature type="binding site" evidence="13 15">
    <location>
        <position position="34"/>
    </location>
    <ligand>
        <name>Zn(2+)</name>
        <dbReference type="ChEBI" id="CHEBI:29105"/>
        <note>catalytic</note>
    </ligand>
</feature>
<dbReference type="Pfam" id="PF19236">
    <property type="entry name" value="ADAMTS_CR_3"/>
    <property type="match status" value="1"/>
</dbReference>
<dbReference type="Proteomes" id="UP001152795">
    <property type="component" value="Unassembled WGS sequence"/>
</dbReference>
<evidence type="ECO:0000256" key="13">
    <source>
        <dbReference type="PIRSR" id="PIRSR613273-2"/>
    </source>
</evidence>
<dbReference type="SUPFAM" id="SSF82895">
    <property type="entry name" value="TSP-1 type 1 repeat"/>
    <property type="match status" value="2"/>
</dbReference>
<dbReference type="SMART" id="SM00209">
    <property type="entry name" value="TSP1"/>
    <property type="match status" value="3"/>
</dbReference>
<keyword evidence="7" id="KW-0378">Hydrolase</keyword>
<evidence type="ECO:0000256" key="4">
    <source>
        <dbReference type="ARBA" id="ARBA00022723"/>
    </source>
</evidence>
<keyword evidence="2" id="KW-0964">Secreted</keyword>
<feature type="disulfide bond" evidence="14">
    <location>
        <begin position="41"/>
        <end position="67"/>
    </location>
</feature>
<comment type="subcellular location">
    <subcellularLocation>
        <location evidence="1">Secreted</location>
    </subcellularLocation>
</comment>
<dbReference type="FunFam" id="2.20.100.10:FF:000005">
    <property type="entry name" value="ADAM metallopeptidase with thrombospondin type 1 motif 9"/>
    <property type="match status" value="1"/>
</dbReference>
<dbReference type="InterPro" id="IPR001590">
    <property type="entry name" value="Peptidase_M12B"/>
</dbReference>
<dbReference type="PROSITE" id="PS50092">
    <property type="entry name" value="TSP1"/>
    <property type="match status" value="3"/>
</dbReference>
<dbReference type="Pfam" id="PF01421">
    <property type="entry name" value="Reprolysin"/>
    <property type="match status" value="1"/>
</dbReference>
<feature type="binding site" evidence="13 15">
    <location>
        <position position="24"/>
    </location>
    <ligand>
        <name>Zn(2+)</name>
        <dbReference type="ChEBI" id="CHEBI:29105"/>
        <note>catalytic</note>
    </ligand>
</feature>
<evidence type="ECO:0000256" key="2">
    <source>
        <dbReference type="ARBA" id="ARBA00022525"/>
    </source>
</evidence>
<accession>A0A6S7JL52</accession>
<dbReference type="InterPro" id="IPR013273">
    <property type="entry name" value="ADAMTS/ADAMTS-like"/>
</dbReference>
<dbReference type="InterPro" id="IPR045371">
    <property type="entry name" value="ADAMTS_CR_3"/>
</dbReference>
<dbReference type="GO" id="GO:0006508">
    <property type="term" value="P:proteolysis"/>
    <property type="evidence" value="ECO:0007669"/>
    <property type="project" value="UniProtKB-KW"/>
</dbReference>
<dbReference type="GO" id="GO:0005576">
    <property type="term" value="C:extracellular region"/>
    <property type="evidence" value="ECO:0007669"/>
    <property type="project" value="UniProtKB-SubCell"/>
</dbReference>
<evidence type="ECO:0000256" key="11">
    <source>
        <dbReference type="ARBA" id="ARBA00023180"/>
    </source>
</evidence>
<dbReference type="PROSITE" id="PS50215">
    <property type="entry name" value="ADAM_MEPRO"/>
    <property type="match status" value="1"/>
</dbReference>
<keyword evidence="6" id="KW-0677">Repeat</keyword>
<dbReference type="Gene3D" id="2.60.120.830">
    <property type="match status" value="1"/>
</dbReference>
<evidence type="ECO:0000256" key="8">
    <source>
        <dbReference type="ARBA" id="ARBA00022833"/>
    </source>
</evidence>
<dbReference type="PRINTS" id="PR01857">
    <property type="entry name" value="ADAMTSFAMILY"/>
</dbReference>
<dbReference type="Gene3D" id="3.40.1620.60">
    <property type="match status" value="1"/>
</dbReference>
<dbReference type="Pfam" id="PF00090">
    <property type="entry name" value="TSP_1"/>
    <property type="match status" value="1"/>
</dbReference>
<feature type="non-terminal residue" evidence="16">
    <location>
        <position position="1"/>
    </location>
</feature>
<keyword evidence="9" id="KW-0482">Metalloprotease</keyword>
<reference evidence="16" key="1">
    <citation type="submission" date="2020-04" db="EMBL/GenBank/DDBJ databases">
        <authorList>
            <person name="Alioto T."/>
            <person name="Alioto T."/>
            <person name="Gomez Garrido J."/>
        </authorList>
    </citation>
    <scope>NUCLEOTIDE SEQUENCE</scope>
    <source>
        <strain evidence="16">A484AB</strain>
    </source>
</reference>
<evidence type="ECO:0000256" key="15">
    <source>
        <dbReference type="PROSITE-ProRule" id="PRU00276"/>
    </source>
</evidence>
<dbReference type="InterPro" id="IPR050439">
    <property type="entry name" value="ADAMTS_ADAMTS-like"/>
</dbReference>
<keyword evidence="5" id="KW-0732">Signal</keyword>
<dbReference type="Gene3D" id="2.20.100.10">
    <property type="entry name" value="Thrombospondin type-1 (TSP1) repeat"/>
    <property type="match status" value="2"/>
</dbReference>
<dbReference type="PANTHER" id="PTHR13723">
    <property type="entry name" value="ADAMTS A DISINTEGRIN AND METALLOPROTEASE WITH THROMBOSPONDIN MOTIFS PROTEASE"/>
    <property type="match status" value="1"/>
</dbReference>
<feature type="disulfide bond" evidence="14">
    <location>
        <begin position="109"/>
        <end position="132"/>
    </location>
</feature>
<evidence type="ECO:0000256" key="14">
    <source>
        <dbReference type="PIRSR" id="PIRSR613273-3"/>
    </source>
</evidence>
<sequence>MCDTARSCSIVEDNGLGVAFTVAHELGHVFNIGHDALAKNCLGEKNGLHVMAPAVNLQAMPWSWSSCSRQEITEFLELGHDRCLMDKPQYQFKKSDKLPGEVYSPTKQCKITYGKDSSLCRFKTTSCRRLWCAVQFSNGREGCRTHGMPWAEGSTCGKDKWCVRGSCVAKQVKVKVDGVWSPWSEFGACSRTCGGGVTFSSRWCSNPSPSNGGKFCLGAKKRFKSCHTQECPKGSASFRAVQCAAYNNRKGPKGSKWVPRYLKGRHRCQLLCERVGGGGFITAKVIDGTKCGKNTFDICVNGICRLAGCDNALNSRSKLDVCGVCGGRNDTCKRTHKSWHQHVEWGYNDVTTFLPGFSSIRIEQTSPESEAERTVQAKRHRRHRVGDNNYLVLRNERYGNILNTDFYISAHSTNIFHIAGLRITYSGSRSYPEYIEIEGKLTQKIRLQVLSVEKIEDPKITYSYLQHVVRPDTFVWDNRGSWSRCSEECQGWRKRKLVCKRERDGLVVSVEKCDQNNKSETIRENCNTLCLFKWMKTSKGACQPGCGPGTQKIYNRCVKHYITSGANLVQPNKDCKLVTKPPSEQSCEGTCDNVLWVYSRWSECSKSCNGGVQRRRVTCVEKNPDVRKELPASTCLRIQKRPAVRACNTLRCPTWRTGRWSR</sequence>
<organism evidence="16 17">
    <name type="scientific">Paramuricea clavata</name>
    <name type="common">Red gorgonian</name>
    <name type="synonym">Violescent sea-whip</name>
    <dbReference type="NCBI Taxonomy" id="317549"/>
    <lineage>
        <taxon>Eukaryota</taxon>
        <taxon>Metazoa</taxon>
        <taxon>Cnidaria</taxon>
        <taxon>Anthozoa</taxon>
        <taxon>Octocorallia</taxon>
        <taxon>Malacalcyonacea</taxon>
        <taxon>Plexauridae</taxon>
        <taxon>Paramuricea</taxon>
    </lineage>
</organism>
<comment type="caution">
    <text evidence="16">The sequence shown here is derived from an EMBL/GenBank/DDBJ whole genome shotgun (WGS) entry which is preliminary data.</text>
</comment>
<keyword evidence="11" id="KW-0325">Glycoprotein</keyword>
<gene>
    <name evidence="16" type="ORF">PACLA_8A021698</name>
</gene>
<keyword evidence="4 13" id="KW-0479">Metal-binding</keyword>
<dbReference type="FunFam" id="2.20.100.10:FF:000006">
    <property type="entry name" value="A disintegrin and metalloproteinase with thrombospondin motifs 1"/>
    <property type="match status" value="1"/>
</dbReference>
<feature type="disulfide bond" evidence="14">
    <location>
        <begin position="189"/>
        <end position="226"/>
    </location>
</feature>
<protein>
    <submittedName>
        <fullName evidence="16">A disintegrin and metallo ase with thrombospondin motifs 9-like, partial</fullName>
    </submittedName>
</protein>
<feature type="disulfide bond" evidence="14">
    <location>
        <begin position="2"/>
        <end position="83"/>
    </location>
</feature>
<feature type="disulfide bond" evidence="14">
    <location>
        <begin position="204"/>
        <end position="216"/>
    </location>
</feature>
<dbReference type="Pfam" id="PF05986">
    <property type="entry name" value="ADAMTS_spacer1"/>
    <property type="match status" value="1"/>
</dbReference>
<dbReference type="PANTHER" id="PTHR13723:SF278">
    <property type="entry name" value="ADAM METALLOPEPTIDASE WITH THROMBOSPONDIN TYPE 1 MOTIF A, ISOFORM B"/>
    <property type="match status" value="1"/>
</dbReference>
<dbReference type="OrthoDB" id="5948003at2759"/>
<dbReference type="GO" id="GO:0046872">
    <property type="term" value="F:metal ion binding"/>
    <property type="evidence" value="ECO:0007669"/>
    <property type="project" value="UniProtKB-KW"/>
</dbReference>
<proteinExistence type="predicted"/>
<feature type="disulfide bond" evidence="14">
    <location>
        <begin position="156"/>
        <end position="167"/>
    </location>
</feature>
<dbReference type="AlphaFoldDB" id="A0A6S7JL52"/>
<feature type="active site" evidence="12 15">
    <location>
        <position position="25"/>
    </location>
</feature>
<evidence type="ECO:0000256" key="9">
    <source>
        <dbReference type="ARBA" id="ARBA00023049"/>
    </source>
</evidence>
<evidence type="ECO:0000256" key="7">
    <source>
        <dbReference type="ARBA" id="ARBA00022801"/>
    </source>
</evidence>
<feature type="disulfide bond" evidence="14">
    <location>
        <begin position="193"/>
        <end position="231"/>
    </location>
</feature>
<evidence type="ECO:0000256" key="1">
    <source>
        <dbReference type="ARBA" id="ARBA00004613"/>
    </source>
</evidence>
<dbReference type="Pfam" id="PF19030">
    <property type="entry name" value="TSP1_ADAMTS"/>
    <property type="match status" value="1"/>
</dbReference>
<evidence type="ECO:0000313" key="16">
    <source>
        <dbReference type="EMBL" id="CAB4033225.1"/>
    </source>
</evidence>
<evidence type="ECO:0000256" key="10">
    <source>
        <dbReference type="ARBA" id="ARBA00023157"/>
    </source>
</evidence>
<comment type="caution">
    <text evidence="15">Lacks conserved residue(s) required for the propagation of feature annotation.</text>
</comment>
<keyword evidence="10 14" id="KW-1015">Disulfide bond</keyword>
<feature type="binding site" evidence="13 15">
    <location>
        <position position="28"/>
    </location>
    <ligand>
        <name>Zn(2+)</name>
        <dbReference type="ChEBI" id="CHEBI:29105"/>
        <note>catalytic</note>
    </ligand>
</feature>
<keyword evidence="13" id="KW-0106">Calcium</keyword>